<evidence type="ECO:0000256" key="1">
    <source>
        <dbReference type="SAM" id="Coils"/>
    </source>
</evidence>
<feature type="region of interest" description="Disordered" evidence="2">
    <location>
        <begin position="474"/>
        <end position="502"/>
    </location>
</feature>
<proteinExistence type="predicted"/>
<evidence type="ECO:0000313" key="3">
    <source>
        <dbReference type="EMBL" id="CCO36368.1"/>
    </source>
</evidence>
<organism evidence="3 4">
    <name type="scientific">Thanatephorus cucumeris (strain AG1-IB / isolate 7/3/14)</name>
    <name type="common">Lettuce bottom rot fungus</name>
    <name type="synonym">Rhizoctonia solani</name>
    <dbReference type="NCBI Taxonomy" id="1108050"/>
    <lineage>
        <taxon>Eukaryota</taxon>
        <taxon>Fungi</taxon>
        <taxon>Dikarya</taxon>
        <taxon>Basidiomycota</taxon>
        <taxon>Agaricomycotina</taxon>
        <taxon>Agaricomycetes</taxon>
        <taxon>Cantharellales</taxon>
        <taxon>Ceratobasidiaceae</taxon>
        <taxon>Rhizoctonia</taxon>
        <taxon>Rhizoctonia solani AG-1</taxon>
    </lineage>
</organism>
<reference evidence="3 4" key="1">
    <citation type="journal article" date="2013" name="J. Biotechnol.">
        <title>Establishment and interpretation of the genome sequence of the phytopathogenic fungus Rhizoctonia solani AG1-IB isolate 7/3/14.</title>
        <authorList>
            <person name="Wibberg D.W."/>
            <person name="Jelonek L.J."/>
            <person name="Rupp O.R."/>
            <person name="Hennig M.H."/>
            <person name="Eikmeyer F.E."/>
            <person name="Goesmann A.G."/>
            <person name="Hartmann A.H."/>
            <person name="Borriss R.B."/>
            <person name="Grosch R.G."/>
            <person name="Puehler A.P."/>
            <person name="Schlueter A.S."/>
        </authorList>
    </citation>
    <scope>NUCLEOTIDE SEQUENCE [LARGE SCALE GENOMIC DNA]</scope>
    <source>
        <strain evidence="4">AG1-IB / isolate 7/3/14</strain>
    </source>
</reference>
<evidence type="ECO:0000313" key="4">
    <source>
        <dbReference type="Proteomes" id="UP000012065"/>
    </source>
</evidence>
<protein>
    <submittedName>
        <fullName evidence="3">Rhizoctonia solani AG1-IB WGS project CAOJ00000000 data, isolate 7/3/14, contig 22334</fullName>
    </submittedName>
</protein>
<gene>
    <name evidence="3" type="ORF">BN14_10502</name>
</gene>
<evidence type="ECO:0000256" key="2">
    <source>
        <dbReference type="SAM" id="MobiDB-lite"/>
    </source>
</evidence>
<accession>M5C8N9</accession>
<dbReference type="EMBL" id="CAOJ01015870">
    <property type="protein sequence ID" value="CCO36368.1"/>
    <property type="molecule type" value="Genomic_DNA"/>
</dbReference>
<name>M5C8N9_THACB</name>
<dbReference type="HOGENOM" id="CLU_022770_0_0_1"/>
<feature type="coiled-coil region" evidence="1">
    <location>
        <begin position="252"/>
        <end position="382"/>
    </location>
</feature>
<feature type="coiled-coil region" evidence="1">
    <location>
        <begin position="13"/>
        <end position="209"/>
    </location>
</feature>
<comment type="caution">
    <text evidence="3">The sequence shown here is derived from an EMBL/GenBank/DDBJ whole genome shotgun (WGS) entry which is preliminary data.</text>
</comment>
<feature type="coiled-coil region" evidence="1">
    <location>
        <begin position="418"/>
        <end position="473"/>
    </location>
</feature>
<dbReference type="Proteomes" id="UP000012065">
    <property type="component" value="Unassembled WGS sequence"/>
</dbReference>
<dbReference type="AlphaFoldDB" id="M5C8N9"/>
<keyword evidence="1" id="KW-0175">Coiled coil</keyword>
<feature type="compositionally biased region" description="Low complexity" evidence="2">
    <location>
        <begin position="484"/>
        <end position="493"/>
    </location>
</feature>
<sequence length="502" mass="58300">MVEVANLKDRVEMETMAKNEEAIQDAKRRLQAELQELEVTSSTSSAIHSELKQAVETYKSQAEQYMERIEAAELAKAQSQRAESLARRALSENEKILQEANSERLAIETALERAEQHIHDLEAKLEDENREVSNMELLQQRLAEAMEDERDQYQKDLQERDFAIDQTRKKYQAELAQLSEELQYQRDAMSRLREENRKTRSELDDLQLRYDDEVYSGGTWKKDKERYETKIGDLAAAYESATNAQTEQQTQIVALLSQVRELRAVLDEAEADRAALQKARRALESRLNDIAQEHMDANKFSSDRMMQELHLKNQELRGALEEQTDRVELASQRLKKAEGYANESQSELKKVRDENSGLDRLNASLEKQVKELNLRLVDLETQAYTSSPRTPGTRRMDSRIEELANKIRSDSARENERIRGYEETVVNMRSQLDQAQRTEEELQMAKRRAEREGADYKQRALVLEREVERLRSRLDRPPSAMVERGPPGRIPSPIRKEVKFET</sequence>